<accession>A0A0B7FWG7</accession>
<sequence>MLCVFAPLGLPNYTISLRRLRASPFSSTRTSASPKGSRSHRLGATYTPVFFSDTPTHRIRPGVGRPPELARWHGPAGTPVRRTVSLAPALPSSGPSRLILAFYMLTPQPQPEAKWLFWKLKGTWDEQKSRGSIKEGP</sequence>
<dbReference type="AlphaFoldDB" id="A0A0B7FWG7"/>
<feature type="region of interest" description="Disordered" evidence="1">
    <location>
        <begin position="57"/>
        <end position="77"/>
    </location>
</feature>
<gene>
    <name evidence="2" type="ORF">RSOLAG1IB_10370</name>
</gene>
<reference evidence="2 3" key="1">
    <citation type="submission" date="2014-11" db="EMBL/GenBank/DDBJ databases">
        <authorList>
            <person name="Wibberg Daniel"/>
        </authorList>
    </citation>
    <scope>NUCLEOTIDE SEQUENCE [LARGE SCALE GENOMIC DNA]</scope>
    <source>
        <strain evidence="2">Rhizoctonia solani AG1-IB 7/3/14</strain>
    </source>
</reference>
<dbReference type="Proteomes" id="UP000059188">
    <property type="component" value="Unassembled WGS sequence"/>
</dbReference>
<organism evidence="2 3">
    <name type="scientific">Thanatephorus cucumeris (strain AG1-IB / isolate 7/3/14)</name>
    <name type="common">Lettuce bottom rot fungus</name>
    <name type="synonym">Rhizoctonia solani</name>
    <dbReference type="NCBI Taxonomy" id="1108050"/>
    <lineage>
        <taxon>Eukaryota</taxon>
        <taxon>Fungi</taxon>
        <taxon>Dikarya</taxon>
        <taxon>Basidiomycota</taxon>
        <taxon>Agaricomycotina</taxon>
        <taxon>Agaricomycetes</taxon>
        <taxon>Cantharellales</taxon>
        <taxon>Ceratobasidiaceae</taxon>
        <taxon>Rhizoctonia</taxon>
        <taxon>Rhizoctonia solani AG-1</taxon>
    </lineage>
</organism>
<name>A0A0B7FWG7_THACB</name>
<evidence type="ECO:0000313" key="2">
    <source>
        <dbReference type="EMBL" id="CEL62311.1"/>
    </source>
</evidence>
<proteinExistence type="predicted"/>
<evidence type="ECO:0000313" key="3">
    <source>
        <dbReference type="Proteomes" id="UP000059188"/>
    </source>
</evidence>
<evidence type="ECO:0000256" key="1">
    <source>
        <dbReference type="SAM" id="MobiDB-lite"/>
    </source>
</evidence>
<dbReference type="EMBL" id="LN679165">
    <property type="protein sequence ID" value="CEL62311.1"/>
    <property type="molecule type" value="Genomic_DNA"/>
</dbReference>
<keyword evidence="3" id="KW-1185">Reference proteome</keyword>
<protein>
    <submittedName>
        <fullName evidence="2">Uncharacterized protein</fullName>
    </submittedName>
</protein>